<gene>
    <name evidence="3" type="primary">AUGUSTUS-3.0.2_09785</name>
    <name evidence="3" type="ORF">TcasGA2_TC009785</name>
</gene>
<dbReference type="InterPro" id="IPR036291">
    <property type="entry name" value="NAD(P)-bd_dom_sf"/>
</dbReference>
<dbReference type="InterPro" id="IPR026055">
    <property type="entry name" value="FAR"/>
</dbReference>
<evidence type="ECO:0000313" key="4">
    <source>
        <dbReference type="Proteomes" id="UP000007266"/>
    </source>
</evidence>
<protein>
    <recommendedName>
        <fullName evidence="1">Fatty acyl-CoA reductase</fullName>
        <ecNumber evidence="1">1.2.1.84</ecNumber>
    </recommendedName>
</protein>
<comment type="similarity">
    <text evidence="1">Belongs to the fatty acyl-CoA reductase family.</text>
</comment>
<evidence type="ECO:0000256" key="1">
    <source>
        <dbReference type="RuleBase" id="RU363097"/>
    </source>
</evidence>
<comment type="catalytic activity">
    <reaction evidence="1">
        <text>a long-chain fatty acyl-CoA + 2 NADPH + 2 H(+) = a long-chain primary fatty alcohol + 2 NADP(+) + CoA</text>
        <dbReference type="Rhea" id="RHEA:52716"/>
        <dbReference type="ChEBI" id="CHEBI:15378"/>
        <dbReference type="ChEBI" id="CHEBI:57287"/>
        <dbReference type="ChEBI" id="CHEBI:57783"/>
        <dbReference type="ChEBI" id="CHEBI:58349"/>
        <dbReference type="ChEBI" id="CHEBI:77396"/>
        <dbReference type="ChEBI" id="CHEBI:83139"/>
        <dbReference type="EC" id="1.2.1.84"/>
    </reaction>
</comment>
<dbReference type="SUPFAM" id="SSF51735">
    <property type="entry name" value="NAD(P)-binding Rossmann-fold domains"/>
    <property type="match status" value="1"/>
</dbReference>
<reference evidence="3 4" key="2">
    <citation type="journal article" date="2010" name="Nucleic Acids Res.">
        <title>BeetleBase in 2010: revisions to provide comprehensive genomic information for Tribolium castaneum.</title>
        <authorList>
            <person name="Kim H.S."/>
            <person name="Murphy T."/>
            <person name="Xia J."/>
            <person name="Caragea D."/>
            <person name="Park Y."/>
            <person name="Beeman R.W."/>
            <person name="Lorenzen M.D."/>
            <person name="Butcher S."/>
            <person name="Manak J.R."/>
            <person name="Brown S.J."/>
        </authorList>
    </citation>
    <scope>GENOME REANNOTATION</scope>
    <source>
        <strain evidence="3 4">Georgia GA2</strain>
    </source>
</reference>
<keyword evidence="4" id="KW-1185">Reference proteome</keyword>
<sequence length="175" mass="20022">MEAQSQIVESFKNQTIFLTGGSGFVGKVFLAKLLTVCPEVNTIYLLVRPKRNKTPSERLRDIFSFSCFEPLKSKWPNFQEKIKLIIGDCEKIGLDIAAQDREILRREVTIFLHAAANVKFDQSLKLATYANVRAMREVLALVKEMTRLKILVRYPCFLSAHITRILCRCYSNMSG</sequence>
<dbReference type="PhylomeDB" id="D6WPN4"/>
<dbReference type="GO" id="GO:0080019">
    <property type="term" value="F:alcohol-forming very long-chain fatty acyl-CoA reductase activity"/>
    <property type="evidence" value="ECO:0007669"/>
    <property type="project" value="InterPro"/>
</dbReference>
<evidence type="ECO:0000259" key="2">
    <source>
        <dbReference type="Pfam" id="PF07993"/>
    </source>
</evidence>
<dbReference type="Pfam" id="PF07993">
    <property type="entry name" value="NAD_binding_4"/>
    <property type="match status" value="1"/>
</dbReference>
<dbReference type="eggNOG" id="KOG1221">
    <property type="taxonomic scope" value="Eukaryota"/>
</dbReference>
<dbReference type="GO" id="GO:1901568">
    <property type="term" value="P:fatty acid derivative metabolic process"/>
    <property type="evidence" value="ECO:0007669"/>
    <property type="project" value="UniProtKB-ARBA"/>
</dbReference>
<keyword evidence="1" id="KW-0443">Lipid metabolism</keyword>
<reference evidence="3 4" key="1">
    <citation type="journal article" date="2008" name="Nature">
        <title>The genome of the model beetle and pest Tribolium castaneum.</title>
        <authorList>
            <consortium name="Tribolium Genome Sequencing Consortium"/>
            <person name="Richards S."/>
            <person name="Gibbs R.A."/>
            <person name="Weinstock G.M."/>
            <person name="Brown S.J."/>
            <person name="Denell R."/>
            <person name="Beeman R.W."/>
            <person name="Gibbs R."/>
            <person name="Beeman R.W."/>
            <person name="Brown S.J."/>
            <person name="Bucher G."/>
            <person name="Friedrich M."/>
            <person name="Grimmelikhuijzen C.J."/>
            <person name="Klingler M."/>
            <person name="Lorenzen M."/>
            <person name="Richards S."/>
            <person name="Roth S."/>
            <person name="Schroder R."/>
            <person name="Tautz D."/>
            <person name="Zdobnov E.M."/>
            <person name="Muzny D."/>
            <person name="Gibbs R.A."/>
            <person name="Weinstock G.M."/>
            <person name="Attaway T."/>
            <person name="Bell S."/>
            <person name="Buhay C.J."/>
            <person name="Chandrabose M.N."/>
            <person name="Chavez D."/>
            <person name="Clerk-Blankenburg K.P."/>
            <person name="Cree A."/>
            <person name="Dao M."/>
            <person name="Davis C."/>
            <person name="Chacko J."/>
            <person name="Dinh H."/>
            <person name="Dugan-Rocha S."/>
            <person name="Fowler G."/>
            <person name="Garner T.T."/>
            <person name="Garnes J."/>
            <person name="Gnirke A."/>
            <person name="Hawes A."/>
            <person name="Hernandez J."/>
            <person name="Hines S."/>
            <person name="Holder M."/>
            <person name="Hume J."/>
            <person name="Jhangiani S.N."/>
            <person name="Joshi V."/>
            <person name="Khan Z.M."/>
            <person name="Jackson L."/>
            <person name="Kovar C."/>
            <person name="Kowis A."/>
            <person name="Lee S."/>
            <person name="Lewis L.R."/>
            <person name="Margolis J."/>
            <person name="Morgan M."/>
            <person name="Nazareth L.V."/>
            <person name="Nguyen N."/>
            <person name="Okwuonu G."/>
            <person name="Parker D."/>
            <person name="Richards S."/>
            <person name="Ruiz S.J."/>
            <person name="Santibanez J."/>
            <person name="Savard J."/>
            <person name="Scherer S.E."/>
            <person name="Schneider B."/>
            <person name="Sodergren E."/>
            <person name="Tautz D."/>
            <person name="Vattahil S."/>
            <person name="Villasana D."/>
            <person name="White C.S."/>
            <person name="Wright R."/>
            <person name="Park Y."/>
            <person name="Beeman R.W."/>
            <person name="Lord J."/>
            <person name="Oppert B."/>
            <person name="Lorenzen M."/>
            <person name="Brown S."/>
            <person name="Wang L."/>
            <person name="Savard J."/>
            <person name="Tautz D."/>
            <person name="Richards S."/>
            <person name="Weinstock G."/>
            <person name="Gibbs R.A."/>
            <person name="Liu Y."/>
            <person name="Worley K."/>
            <person name="Weinstock G."/>
            <person name="Elsik C.G."/>
            <person name="Reese J.T."/>
            <person name="Elhaik E."/>
            <person name="Landan G."/>
            <person name="Graur D."/>
            <person name="Arensburger P."/>
            <person name="Atkinson P."/>
            <person name="Beeman R.W."/>
            <person name="Beidler J."/>
            <person name="Brown S.J."/>
            <person name="Demuth J.P."/>
            <person name="Drury D.W."/>
            <person name="Du Y.Z."/>
            <person name="Fujiwara H."/>
            <person name="Lorenzen M."/>
            <person name="Maselli V."/>
            <person name="Osanai M."/>
            <person name="Park Y."/>
            <person name="Robertson H.M."/>
            <person name="Tu Z."/>
            <person name="Wang J.J."/>
            <person name="Wang S."/>
            <person name="Richards S."/>
            <person name="Song H."/>
            <person name="Zhang L."/>
            <person name="Sodergren E."/>
            <person name="Werner D."/>
            <person name="Stanke M."/>
            <person name="Morgenstern B."/>
            <person name="Solovyev V."/>
            <person name="Kosarev P."/>
            <person name="Brown G."/>
            <person name="Chen H.C."/>
            <person name="Ermolaeva O."/>
            <person name="Hlavina W."/>
            <person name="Kapustin Y."/>
            <person name="Kiryutin B."/>
            <person name="Kitts P."/>
            <person name="Maglott D."/>
            <person name="Pruitt K."/>
            <person name="Sapojnikov V."/>
            <person name="Souvorov A."/>
            <person name="Mackey A.J."/>
            <person name="Waterhouse R.M."/>
            <person name="Wyder S."/>
            <person name="Zdobnov E.M."/>
            <person name="Zdobnov E.M."/>
            <person name="Wyder S."/>
            <person name="Kriventseva E.V."/>
            <person name="Kadowaki T."/>
            <person name="Bork P."/>
            <person name="Aranda M."/>
            <person name="Bao R."/>
            <person name="Beermann A."/>
            <person name="Berns N."/>
            <person name="Bolognesi R."/>
            <person name="Bonneton F."/>
            <person name="Bopp D."/>
            <person name="Brown S.J."/>
            <person name="Bucher G."/>
            <person name="Butts T."/>
            <person name="Chaumot A."/>
            <person name="Denell R.E."/>
            <person name="Ferrier D.E."/>
            <person name="Friedrich M."/>
            <person name="Gordon C.M."/>
            <person name="Jindra M."/>
            <person name="Klingler M."/>
            <person name="Lan Q."/>
            <person name="Lattorff H.M."/>
            <person name="Laudet V."/>
            <person name="von Levetsow C."/>
            <person name="Liu Z."/>
            <person name="Lutz R."/>
            <person name="Lynch J.A."/>
            <person name="da Fonseca R.N."/>
            <person name="Posnien N."/>
            <person name="Reuter R."/>
            <person name="Roth S."/>
            <person name="Savard J."/>
            <person name="Schinko J.B."/>
            <person name="Schmitt C."/>
            <person name="Schoppmeier M."/>
            <person name="Schroder R."/>
            <person name="Shippy T.D."/>
            <person name="Simonnet F."/>
            <person name="Marques-Souza H."/>
            <person name="Tautz D."/>
            <person name="Tomoyasu Y."/>
            <person name="Trauner J."/>
            <person name="Van der Zee M."/>
            <person name="Vervoort M."/>
            <person name="Wittkopp N."/>
            <person name="Wimmer E.A."/>
            <person name="Yang X."/>
            <person name="Jones A.K."/>
            <person name="Sattelle D.B."/>
            <person name="Ebert P.R."/>
            <person name="Nelson D."/>
            <person name="Scott J.G."/>
            <person name="Beeman R.W."/>
            <person name="Muthukrishnan S."/>
            <person name="Kramer K.J."/>
            <person name="Arakane Y."/>
            <person name="Beeman R.W."/>
            <person name="Zhu Q."/>
            <person name="Hogenkamp D."/>
            <person name="Dixit R."/>
            <person name="Oppert B."/>
            <person name="Jiang H."/>
            <person name="Zou Z."/>
            <person name="Marshall J."/>
            <person name="Elpidina E."/>
            <person name="Vinokurov K."/>
            <person name="Oppert C."/>
            <person name="Zou Z."/>
            <person name="Evans J."/>
            <person name="Lu Z."/>
            <person name="Zhao P."/>
            <person name="Sumathipala N."/>
            <person name="Altincicek B."/>
            <person name="Vilcinskas A."/>
            <person name="Williams M."/>
            <person name="Hultmark D."/>
            <person name="Hetru C."/>
            <person name="Jiang H."/>
            <person name="Grimmelikhuijzen C.J."/>
            <person name="Hauser F."/>
            <person name="Cazzamali G."/>
            <person name="Williamson M."/>
            <person name="Park Y."/>
            <person name="Li B."/>
            <person name="Tanaka Y."/>
            <person name="Predel R."/>
            <person name="Neupert S."/>
            <person name="Schachtner J."/>
            <person name="Verleyen P."/>
            <person name="Raible F."/>
            <person name="Bork P."/>
            <person name="Friedrich M."/>
            <person name="Walden K.K."/>
            <person name="Robertson H.M."/>
            <person name="Angeli S."/>
            <person name="Foret S."/>
            <person name="Bucher G."/>
            <person name="Schuetz S."/>
            <person name="Maleszka R."/>
            <person name="Wimmer E.A."/>
            <person name="Beeman R.W."/>
            <person name="Lorenzen M."/>
            <person name="Tomoyasu Y."/>
            <person name="Miller S.C."/>
            <person name="Grossmann D."/>
            <person name="Bucher G."/>
        </authorList>
    </citation>
    <scope>NUCLEOTIDE SEQUENCE [LARGE SCALE GENOMIC DNA]</scope>
    <source>
        <strain evidence="3 4">Georgia GA2</strain>
    </source>
</reference>
<accession>D6WPN4</accession>
<dbReference type="EC" id="1.2.1.84" evidence="1"/>
<keyword evidence="1" id="KW-0560">Oxidoreductase</keyword>
<dbReference type="HOGENOM" id="CLU_024661_2_2_1"/>
<comment type="function">
    <text evidence="1">Catalyzes the reduction of fatty acyl-CoA to fatty alcohols.</text>
</comment>
<dbReference type="EMBL" id="KQ971354">
    <property type="protein sequence ID" value="EFA06842.1"/>
    <property type="molecule type" value="Genomic_DNA"/>
</dbReference>
<dbReference type="PANTHER" id="PTHR11011:SF60">
    <property type="entry name" value="FATTY ACYL-COA REDUCTASE-RELATED"/>
    <property type="match status" value="1"/>
</dbReference>
<dbReference type="GO" id="GO:0102965">
    <property type="term" value="F:alcohol-forming long-chain fatty acyl-CoA reductase activity"/>
    <property type="evidence" value="ECO:0007669"/>
    <property type="project" value="UniProtKB-EC"/>
</dbReference>
<dbReference type="PANTHER" id="PTHR11011">
    <property type="entry name" value="MALE STERILITY PROTEIN 2-RELATED"/>
    <property type="match status" value="1"/>
</dbReference>
<organism evidence="3 4">
    <name type="scientific">Tribolium castaneum</name>
    <name type="common">Red flour beetle</name>
    <dbReference type="NCBI Taxonomy" id="7070"/>
    <lineage>
        <taxon>Eukaryota</taxon>
        <taxon>Metazoa</taxon>
        <taxon>Ecdysozoa</taxon>
        <taxon>Arthropoda</taxon>
        <taxon>Hexapoda</taxon>
        <taxon>Insecta</taxon>
        <taxon>Pterygota</taxon>
        <taxon>Neoptera</taxon>
        <taxon>Endopterygota</taxon>
        <taxon>Coleoptera</taxon>
        <taxon>Polyphaga</taxon>
        <taxon>Cucujiformia</taxon>
        <taxon>Tenebrionidae</taxon>
        <taxon>Tenebrionidae incertae sedis</taxon>
        <taxon>Tribolium</taxon>
    </lineage>
</organism>
<dbReference type="Proteomes" id="UP000007266">
    <property type="component" value="Linkage group 7"/>
</dbReference>
<dbReference type="InterPro" id="IPR013120">
    <property type="entry name" value="FAR_NAD-bd"/>
</dbReference>
<dbReference type="AlphaFoldDB" id="D6WPN4"/>
<dbReference type="Gene3D" id="3.40.50.720">
    <property type="entry name" value="NAD(P)-binding Rossmann-like Domain"/>
    <property type="match status" value="1"/>
</dbReference>
<evidence type="ECO:0000313" key="3">
    <source>
        <dbReference type="EMBL" id="EFA06842.1"/>
    </source>
</evidence>
<feature type="domain" description="Thioester reductase (TE)" evidence="2">
    <location>
        <begin position="18"/>
        <end position="152"/>
    </location>
</feature>
<keyword evidence="1" id="KW-0521">NADP</keyword>
<name>D6WPN4_TRICA</name>
<keyword evidence="1" id="KW-0444">Lipid biosynthesis</keyword>
<proteinExistence type="inferred from homology"/>